<feature type="domain" description="Chitin-binding type-4" evidence="3">
    <location>
        <begin position="27"/>
        <end position="254"/>
    </location>
</feature>
<evidence type="ECO:0000259" key="3">
    <source>
        <dbReference type="Pfam" id="PF03067"/>
    </source>
</evidence>
<evidence type="ECO:0000256" key="2">
    <source>
        <dbReference type="SAM" id="MobiDB-lite"/>
    </source>
</evidence>
<keyword evidence="1" id="KW-0732">Signal</keyword>
<dbReference type="PATRIC" id="fig|251702.3.peg.964"/>
<dbReference type="CDD" id="cd21177">
    <property type="entry name" value="LPMO_AA10"/>
    <property type="match status" value="1"/>
</dbReference>
<sequence length="263" mass="29585">MCNRQGMPDSTIEDMDMSESASVQPRHGLVIDPTSRGSYAMKKRLLMEWEVVAMEGGKNFPDLKAGLAHDFPGVDEPKTLTPVPPQLPPIDPPADGLILSGGQKDRWACVNLTDDGIIEEIKNKGEGEAKKWPRVSVTRGAEFTVEWQYHAVHVTRGYRWFITKDGWNETTPITRADFEGKNYVGDNHFTLGAHDGLMWSDIFDLSPFDKHRDALHPKKITSATLPDDKHGHHVILLAWIVAETDKAFYQAFDVDFDMPESEE</sequence>
<dbReference type="EMBL" id="LJPT01000015">
    <property type="protein sequence ID" value="KPW52340.1"/>
    <property type="molecule type" value="Genomic_DNA"/>
</dbReference>
<gene>
    <name evidence="4" type="ORF">ALO88_101072</name>
</gene>
<dbReference type="InterPro" id="IPR051024">
    <property type="entry name" value="GlcNAc_Chitin_IntDeg"/>
</dbReference>
<comment type="caution">
    <text evidence="4">The sequence shown here is derived from an EMBL/GenBank/DDBJ whole genome shotgun (WGS) entry which is preliminary data.</text>
</comment>
<evidence type="ECO:0000313" key="5">
    <source>
        <dbReference type="Proteomes" id="UP000050425"/>
    </source>
</evidence>
<dbReference type="SUPFAM" id="SSF81296">
    <property type="entry name" value="E set domains"/>
    <property type="match status" value="1"/>
</dbReference>
<dbReference type="PANTHER" id="PTHR34823">
    <property type="entry name" value="GLCNAC-BINDING PROTEIN A"/>
    <property type="match status" value="1"/>
</dbReference>
<dbReference type="AlphaFoldDB" id="A0A0P9JNJ5"/>
<dbReference type="Gene3D" id="2.70.50.50">
    <property type="entry name" value="chitin-binding protein cbp21"/>
    <property type="match status" value="1"/>
</dbReference>
<dbReference type="InterPro" id="IPR004302">
    <property type="entry name" value="Cellulose/chitin-bd_N"/>
</dbReference>
<dbReference type="PANTHER" id="PTHR34823:SF1">
    <property type="entry name" value="CHITIN-BINDING TYPE-4 DOMAIN-CONTAINING PROTEIN"/>
    <property type="match status" value="1"/>
</dbReference>
<protein>
    <submittedName>
        <fullName evidence="4">Chitin binding protein</fullName>
    </submittedName>
</protein>
<dbReference type="InterPro" id="IPR014756">
    <property type="entry name" value="Ig_E-set"/>
</dbReference>
<evidence type="ECO:0000256" key="1">
    <source>
        <dbReference type="ARBA" id="ARBA00022729"/>
    </source>
</evidence>
<dbReference type="Proteomes" id="UP000050425">
    <property type="component" value="Unassembled WGS sequence"/>
</dbReference>
<organism evidence="4 5">
    <name type="scientific">Pseudomonas syringae pv. antirrhini</name>
    <dbReference type="NCBI Taxonomy" id="251702"/>
    <lineage>
        <taxon>Bacteria</taxon>
        <taxon>Pseudomonadati</taxon>
        <taxon>Pseudomonadota</taxon>
        <taxon>Gammaproteobacteria</taxon>
        <taxon>Pseudomonadales</taxon>
        <taxon>Pseudomonadaceae</taxon>
        <taxon>Pseudomonas</taxon>
    </lineage>
</organism>
<feature type="region of interest" description="Disordered" evidence="2">
    <location>
        <begin position="1"/>
        <end position="29"/>
    </location>
</feature>
<accession>A0A0P9JNJ5</accession>
<name>A0A0P9JNJ5_9PSED</name>
<evidence type="ECO:0000313" key="4">
    <source>
        <dbReference type="EMBL" id="KPW52340.1"/>
    </source>
</evidence>
<reference evidence="4 5" key="1">
    <citation type="submission" date="2015-09" db="EMBL/GenBank/DDBJ databases">
        <title>Genome announcement of multiple Pseudomonas syringae strains.</title>
        <authorList>
            <person name="Thakur S."/>
            <person name="Wang P.W."/>
            <person name="Gong Y."/>
            <person name="Weir B.S."/>
            <person name="Guttman D.S."/>
        </authorList>
    </citation>
    <scope>NUCLEOTIDE SEQUENCE [LARGE SCALE GENOMIC DNA]</scope>
    <source>
        <strain evidence="4 5">ICMP4303</strain>
    </source>
</reference>
<dbReference type="Pfam" id="PF03067">
    <property type="entry name" value="LPMO_10"/>
    <property type="match status" value="1"/>
</dbReference>
<proteinExistence type="predicted"/>